<proteinExistence type="predicted"/>
<accession>E4KQ91</accession>
<dbReference type="STRING" id="908337.HMPREF9257_1691"/>
<reference evidence="2 3" key="1">
    <citation type="submission" date="2010-10" db="EMBL/GenBank/DDBJ databases">
        <authorList>
            <person name="Durkin A.S."/>
            <person name="Madupu R."/>
            <person name="Torralba M."/>
            <person name="Gillis M."/>
            <person name="Methe B."/>
            <person name="Sutton G."/>
            <person name="Nelson K.E."/>
        </authorList>
    </citation>
    <scope>NUCLEOTIDE SEQUENCE [LARGE SCALE GENOMIC DNA]</scope>
    <source>
        <strain evidence="2 3">ACS-139-V-Col8</strain>
    </source>
</reference>
<dbReference type="Proteomes" id="UP000005990">
    <property type="component" value="Unassembled WGS sequence"/>
</dbReference>
<keyword evidence="3" id="KW-1185">Reference proteome</keyword>
<keyword evidence="1" id="KW-0472">Membrane</keyword>
<organism evidence="2 3">
    <name type="scientific">Eremococcus coleocola ACS-139-V-Col8</name>
    <dbReference type="NCBI Taxonomy" id="908337"/>
    <lineage>
        <taxon>Bacteria</taxon>
        <taxon>Bacillati</taxon>
        <taxon>Bacillota</taxon>
        <taxon>Bacilli</taxon>
        <taxon>Lactobacillales</taxon>
        <taxon>Aerococcaceae</taxon>
        <taxon>Eremococcus</taxon>
    </lineage>
</organism>
<comment type="caution">
    <text evidence="2">The sequence shown here is derived from an EMBL/GenBank/DDBJ whole genome shotgun (WGS) entry which is preliminary data.</text>
</comment>
<dbReference type="AlphaFoldDB" id="E4KQ91"/>
<keyword evidence="1" id="KW-0812">Transmembrane</keyword>
<dbReference type="EMBL" id="AENN01000016">
    <property type="protein sequence ID" value="EFR30873.1"/>
    <property type="molecule type" value="Genomic_DNA"/>
</dbReference>
<sequence length="48" mass="5207">MIDKDLLNAIGVLAGGIGALIGAIAKLIEVLKQKEKATPRRRRKSSHR</sequence>
<evidence type="ECO:0000313" key="2">
    <source>
        <dbReference type="EMBL" id="EFR30873.1"/>
    </source>
</evidence>
<protein>
    <submittedName>
        <fullName evidence="2">Uncharacterized protein</fullName>
    </submittedName>
</protein>
<keyword evidence="1" id="KW-1133">Transmembrane helix</keyword>
<feature type="transmembrane region" description="Helical" evidence="1">
    <location>
        <begin position="6"/>
        <end position="28"/>
    </location>
</feature>
<evidence type="ECO:0000313" key="3">
    <source>
        <dbReference type="Proteomes" id="UP000005990"/>
    </source>
</evidence>
<dbReference type="RefSeq" id="WP_006418659.1">
    <property type="nucleotide sequence ID" value="NZ_AENN01000016.1"/>
</dbReference>
<evidence type="ECO:0000256" key="1">
    <source>
        <dbReference type="SAM" id="Phobius"/>
    </source>
</evidence>
<gene>
    <name evidence="2" type="ORF">HMPREF9257_1691</name>
</gene>
<name>E4KQ91_9LACT</name>